<evidence type="ECO:0008006" key="4">
    <source>
        <dbReference type="Google" id="ProtNLM"/>
    </source>
</evidence>
<proteinExistence type="predicted"/>
<keyword evidence="3" id="KW-1185">Reference proteome</keyword>
<comment type="caution">
    <text evidence="2">The sequence shown here is derived from an EMBL/GenBank/DDBJ whole genome shotgun (WGS) entry which is preliminary data.</text>
</comment>
<name>A0ABP4GM82_9PSEU</name>
<feature type="transmembrane region" description="Helical" evidence="1">
    <location>
        <begin position="46"/>
        <end position="66"/>
    </location>
</feature>
<protein>
    <recommendedName>
        <fullName evidence="4">DUF4129 domain-containing protein</fullName>
    </recommendedName>
</protein>
<organism evidence="2 3">
    <name type="scientific">Prauserella halophila</name>
    <dbReference type="NCBI Taxonomy" id="185641"/>
    <lineage>
        <taxon>Bacteria</taxon>
        <taxon>Bacillati</taxon>
        <taxon>Actinomycetota</taxon>
        <taxon>Actinomycetes</taxon>
        <taxon>Pseudonocardiales</taxon>
        <taxon>Pseudonocardiaceae</taxon>
        <taxon>Prauserella</taxon>
    </lineage>
</organism>
<evidence type="ECO:0000256" key="1">
    <source>
        <dbReference type="SAM" id="Phobius"/>
    </source>
</evidence>
<evidence type="ECO:0000313" key="2">
    <source>
        <dbReference type="EMBL" id="GAA1227097.1"/>
    </source>
</evidence>
<sequence>MRPDSFAGTGCVMGTGYDADGRERIMPSAVSDSARIGLSWSMPAGVLVHAAIFVAPTIVVLLILWLPGAARRAALRHRAAGGWFPRRRAVEVVAADLRRAHRDLEDLDSDASRSRWSKACARYDAVLAEACAIADVPCDRLHDTTGLDRDIARLELEEALIRRGLAPH</sequence>
<keyword evidence="1" id="KW-1133">Transmembrane helix</keyword>
<dbReference type="EMBL" id="BAAALN010000002">
    <property type="protein sequence ID" value="GAA1227097.1"/>
    <property type="molecule type" value="Genomic_DNA"/>
</dbReference>
<gene>
    <name evidence="2" type="ORF">GCM10009676_06540</name>
</gene>
<reference evidence="3" key="1">
    <citation type="journal article" date="2019" name="Int. J. Syst. Evol. Microbiol.">
        <title>The Global Catalogue of Microorganisms (GCM) 10K type strain sequencing project: providing services to taxonomists for standard genome sequencing and annotation.</title>
        <authorList>
            <consortium name="The Broad Institute Genomics Platform"/>
            <consortium name="The Broad Institute Genome Sequencing Center for Infectious Disease"/>
            <person name="Wu L."/>
            <person name="Ma J."/>
        </authorList>
    </citation>
    <scope>NUCLEOTIDE SEQUENCE [LARGE SCALE GENOMIC DNA]</scope>
    <source>
        <strain evidence="3">JCM 13023</strain>
    </source>
</reference>
<accession>A0ABP4GM82</accession>
<keyword evidence="1" id="KW-0812">Transmembrane</keyword>
<evidence type="ECO:0000313" key="3">
    <source>
        <dbReference type="Proteomes" id="UP001500653"/>
    </source>
</evidence>
<keyword evidence="1" id="KW-0472">Membrane</keyword>
<dbReference type="Proteomes" id="UP001500653">
    <property type="component" value="Unassembled WGS sequence"/>
</dbReference>